<dbReference type="InterPro" id="IPR035984">
    <property type="entry name" value="Acyl-CoA-binding_sf"/>
</dbReference>
<evidence type="ECO:0000256" key="3">
    <source>
        <dbReference type="ARBA" id="ARBA00023121"/>
    </source>
</evidence>
<dbReference type="SUPFAM" id="SSF48403">
    <property type="entry name" value="Ankyrin repeat"/>
    <property type="match status" value="1"/>
</dbReference>
<feature type="repeat" description="ANK" evidence="4">
    <location>
        <begin position="195"/>
        <end position="227"/>
    </location>
</feature>
<dbReference type="Proteomes" id="UP001476247">
    <property type="component" value="Unassembled WGS sequence"/>
</dbReference>
<keyword evidence="7" id="KW-1185">Reference proteome</keyword>
<feature type="domain" description="ACB" evidence="5">
    <location>
        <begin position="1"/>
        <end position="92"/>
    </location>
</feature>
<dbReference type="PRINTS" id="PR00689">
    <property type="entry name" value="ACOABINDINGP"/>
</dbReference>
<accession>A0ABP9XRG1</accession>
<proteinExistence type="predicted"/>
<dbReference type="Gene3D" id="1.20.80.10">
    <property type="match status" value="1"/>
</dbReference>
<dbReference type="SMART" id="SM00248">
    <property type="entry name" value="ANK"/>
    <property type="match status" value="2"/>
</dbReference>
<dbReference type="InterPro" id="IPR036770">
    <property type="entry name" value="Ankyrin_rpt-contain_sf"/>
</dbReference>
<gene>
    <name evidence="6" type="ORF">HPULCUR_002736</name>
</gene>
<dbReference type="InterPro" id="IPR002110">
    <property type="entry name" value="Ankyrin_rpt"/>
</dbReference>
<evidence type="ECO:0000313" key="6">
    <source>
        <dbReference type="EMBL" id="GAA5797353.1"/>
    </source>
</evidence>
<dbReference type="SUPFAM" id="SSF47027">
    <property type="entry name" value="Acyl-CoA binding protein"/>
    <property type="match status" value="1"/>
</dbReference>
<dbReference type="PROSITE" id="PS51228">
    <property type="entry name" value="ACB_2"/>
    <property type="match status" value="1"/>
</dbReference>
<evidence type="ECO:0000313" key="7">
    <source>
        <dbReference type="Proteomes" id="UP001476247"/>
    </source>
</evidence>
<dbReference type="Gene3D" id="1.25.40.20">
    <property type="entry name" value="Ankyrin repeat-containing domain"/>
    <property type="match status" value="1"/>
</dbReference>
<keyword evidence="1" id="KW-0677">Repeat</keyword>
<keyword evidence="3" id="KW-0446">Lipid-binding</keyword>
<evidence type="ECO:0000256" key="1">
    <source>
        <dbReference type="ARBA" id="ARBA00022737"/>
    </source>
</evidence>
<name>A0ABP9XRG1_9FUNG</name>
<feature type="repeat" description="ANK" evidence="4">
    <location>
        <begin position="161"/>
        <end position="193"/>
    </location>
</feature>
<sequence>MDEICQDDQWFEQAFTYMNKHDIPLPNDKKLHFYGLFKQATIGDCNIEKPGLFEFVGRAKYDAWNSFKGLGFREARNLYIESVEELKVGWSRQGEYEYIPSPEEIKKGDGLSNNAVSSMAVEEGENCESDDIFGYARQDNLEKLSLAITQDNELLNSKDQDGFTVLHLASDRGNIDIVKYLIDAGADLNIQTDEDKETALHLACISEQFEIAKLLIDRGIDQTLVDAEGKTAFEQADESFVNKLVVQN</sequence>
<dbReference type="InterPro" id="IPR014352">
    <property type="entry name" value="FERM/acyl-CoA-bd_prot_sf"/>
</dbReference>
<dbReference type="EMBL" id="BAABUJ010000008">
    <property type="protein sequence ID" value="GAA5797353.1"/>
    <property type="molecule type" value="Genomic_DNA"/>
</dbReference>
<dbReference type="PROSITE" id="PS50297">
    <property type="entry name" value="ANK_REP_REGION"/>
    <property type="match status" value="2"/>
</dbReference>
<dbReference type="InterPro" id="IPR000582">
    <property type="entry name" value="Acyl-CoA-binding_protein"/>
</dbReference>
<evidence type="ECO:0000259" key="5">
    <source>
        <dbReference type="PROSITE" id="PS51228"/>
    </source>
</evidence>
<evidence type="ECO:0000256" key="2">
    <source>
        <dbReference type="ARBA" id="ARBA00023043"/>
    </source>
</evidence>
<reference evidence="6 7" key="1">
    <citation type="submission" date="2024-04" db="EMBL/GenBank/DDBJ databases">
        <title>genome sequences of Mucor flavus KT1a and Helicostylum pulchrum KT1b strains isolation_sourced from the surface of a dry-aged beef.</title>
        <authorList>
            <person name="Toyotome T."/>
            <person name="Hosono M."/>
            <person name="Torimaru M."/>
            <person name="Fukuda K."/>
            <person name="Mikami N."/>
        </authorList>
    </citation>
    <scope>NUCLEOTIDE SEQUENCE [LARGE SCALE GENOMIC DNA]</scope>
    <source>
        <strain evidence="6 7">KT1b</strain>
    </source>
</reference>
<dbReference type="PROSITE" id="PS50088">
    <property type="entry name" value="ANK_REPEAT"/>
    <property type="match status" value="2"/>
</dbReference>
<dbReference type="PANTHER" id="PTHR24119">
    <property type="entry name" value="ACYL-COA-BINDING DOMAIN-CONTAINING PROTEIN 6"/>
    <property type="match status" value="1"/>
</dbReference>
<dbReference type="Pfam" id="PF12796">
    <property type="entry name" value="Ank_2"/>
    <property type="match status" value="1"/>
</dbReference>
<dbReference type="Pfam" id="PF00887">
    <property type="entry name" value="ACBP"/>
    <property type="match status" value="1"/>
</dbReference>
<dbReference type="PANTHER" id="PTHR24119:SF0">
    <property type="entry name" value="ACYL-COA-BINDING DOMAIN-CONTAINING PROTEIN 6"/>
    <property type="match status" value="1"/>
</dbReference>
<comment type="caution">
    <text evidence="6">The sequence shown here is derived from an EMBL/GenBank/DDBJ whole genome shotgun (WGS) entry which is preliminary data.</text>
</comment>
<organism evidence="6 7">
    <name type="scientific">Helicostylum pulchrum</name>
    <dbReference type="NCBI Taxonomy" id="562976"/>
    <lineage>
        <taxon>Eukaryota</taxon>
        <taxon>Fungi</taxon>
        <taxon>Fungi incertae sedis</taxon>
        <taxon>Mucoromycota</taxon>
        <taxon>Mucoromycotina</taxon>
        <taxon>Mucoromycetes</taxon>
        <taxon>Mucorales</taxon>
        <taxon>Mucorineae</taxon>
        <taxon>Mucoraceae</taxon>
        <taxon>Helicostylum</taxon>
    </lineage>
</organism>
<protein>
    <recommendedName>
        <fullName evidence="5">ACB domain-containing protein</fullName>
    </recommendedName>
</protein>
<keyword evidence="2 4" id="KW-0040">ANK repeat</keyword>
<evidence type="ECO:0000256" key="4">
    <source>
        <dbReference type="PROSITE-ProRule" id="PRU00023"/>
    </source>
</evidence>